<keyword evidence="3" id="KW-0804">Transcription</keyword>
<evidence type="ECO:0000259" key="4">
    <source>
        <dbReference type="PROSITE" id="PS50043"/>
    </source>
</evidence>
<gene>
    <name evidence="5" type="ORF">SAMN05192568_103823</name>
</gene>
<evidence type="ECO:0000313" key="5">
    <source>
        <dbReference type="EMBL" id="SFM56413.1"/>
    </source>
</evidence>
<dbReference type="CDD" id="cd06170">
    <property type="entry name" value="LuxR_C_like"/>
    <property type="match status" value="1"/>
</dbReference>
<name>A0A1I4RWP3_9HYPH</name>
<dbReference type="InterPro" id="IPR000792">
    <property type="entry name" value="Tscrpt_reg_LuxR_C"/>
</dbReference>
<protein>
    <submittedName>
        <fullName evidence="5">Regulatory protein, luxR family</fullName>
    </submittedName>
</protein>
<sequence length="93" mass="10156">MIQPSARTALADTRIALTAREREIIRHIALGAQNDGIAYEMGISANTVKTHIGNIMRKFGLHNRTQIAMLLTPHVTPAAPVRHGRVPSARLTP</sequence>
<dbReference type="EMBL" id="FOTK01000038">
    <property type="protein sequence ID" value="SFM56413.1"/>
    <property type="molecule type" value="Genomic_DNA"/>
</dbReference>
<accession>A0A1I4RWP3</accession>
<dbReference type="SMART" id="SM00421">
    <property type="entry name" value="HTH_LUXR"/>
    <property type="match status" value="1"/>
</dbReference>
<dbReference type="PROSITE" id="PS00622">
    <property type="entry name" value="HTH_LUXR_1"/>
    <property type="match status" value="1"/>
</dbReference>
<dbReference type="InterPro" id="IPR016032">
    <property type="entry name" value="Sig_transdc_resp-reg_C-effctor"/>
</dbReference>
<dbReference type="Pfam" id="PF00196">
    <property type="entry name" value="GerE"/>
    <property type="match status" value="1"/>
</dbReference>
<evidence type="ECO:0000256" key="2">
    <source>
        <dbReference type="ARBA" id="ARBA00023125"/>
    </source>
</evidence>
<keyword evidence="6" id="KW-1185">Reference proteome</keyword>
<dbReference type="STRING" id="582667.SAMN05192568_103823"/>
<feature type="domain" description="HTH luxR-type" evidence="4">
    <location>
        <begin position="10"/>
        <end position="75"/>
    </location>
</feature>
<organism evidence="5 6">
    <name type="scientific">Methylobacterium pseudosasicola</name>
    <dbReference type="NCBI Taxonomy" id="582667"/>
    <lineage>
        <taxon>Bacteria</taxon>
        <taxon>Pseudomonadati</taxon>
        <taxon>Pseudomonadota</taxon>
        <taxon>Alphaproteobacteria</taxon>
        <taxon>Hyphomicrobiales</taxon>
        <taxon>Methylobacteriaceae</taxon>
        <taxon>Methylobacterium</taxon>
    </lineage>
</organism>
<dbReference type="GO" id="GO:0003677">
    <property type="term" value="F:DNA binding"/>
    <property type="evidence" value="ECO:0007669"/>
    <property type="project" value="UniProtKB-KW"/>
</dbReference>
<dbReference type="GO" id="GO:0006355">
    <property type="term" value="P:regulation of DNA-templated transcription"/>
    <property type="evidence" value="ECO:0007669"/>
    <property type="project" value="InterPro"/>
</dbReference>
<evidence type="ECO:0000256" key="1">
    <source>
        <dbReference type="ARBA" id="ARBA00023015"/>
    </source>
</evidence>
<reference evidence="6" key="1">
    <citation type="submission" date="2016-10" db="EMBL/GenBank/DDBJ databases">
        <authorList>
            <person name="Varghese N."/>
            <person name="Submissions S."/>
        </authorList>
    </citation>
    <scope>NUCLEOTIDE SEQUENCE [LARGE SCALE GENOMIC DNA]</scope>
    <source>
        <strain evidence="6">BL36</strain>
    </source>
</reference>
<keyword evidence="1" id="KW-0805">Transcription regulation</keyword>
<dbReference type="PANTHER" id="PTHR44688:SF16">
    <property type="entry name" value="DNA-BINDING TRANSCRIPTIONAL ACTIVATOR DEVR_DOSR"/>
    <property type="match status" value="1"/>
</dbReference>
<dbReference type="AlphaFoldDB" id="A0A1I4RWP3"/>
<dbReference type="Gene3D" id="1.10.10.10">
    <property type="entry name" value="Winged helix-like DNA-binding domain superfamily/Winged helix DNA-binding domain"/>
    <property type="match status" value="1"/>
</dbReference>
<evidence type="ECO:0000256" key="3">
    <source>
        <dbReference type="ARBA" id="ARBA00023163"/>
    </source>
</evidence>
<dbReference type="PROSITE" id="PS50043">
    <property type="entry name" value="HTH_LUXR_2"/>
    <property type="match status" value="1"/>
</dbReference>
<keyword evidence="2" id="KW-0238">DNA-binding</keyword>
<dbReference type="PANTHER" id="PTHR44688">
    <property type="entry name" value="DNA-BINDING TRANSCRIPTIONAL ACTIVATOR DEVR_DOSR"/>
    <property type="match status" value="1"/>
</dbReference>
<proteinExistence type="predicted"/>
<dbReference type="Proteomes" id="UP000199048">
    <property type="component" value="Unassembled WGS sequence"/>
</dbReference>
<dbReference type="SUPFAM" id="SSF46894">
    <property type="entry name" value="C-terminal effector domain of the bipartite response regulators"/>
    <property type="match status" value="1"/>
</dbReference>
<evidence type="ECO:0000313" key="6">
    <source>
        <dbReference type="Proteomes" id="UP000199048"/>
    </source>
</evidence>
<dbReference type="InterPro" id="IPR036388">
    <property type="entry name" value="WH-like_DNA-bd_sf"/>
</dbReference>
<dbReference type="PRINTS" id="PR00038">
    <property type="entry name" value="HTHLUXR"/>
</dbReference>